<protein>
    <submittedName>
        <fullName evidence="1">Uncharacterized protein</fullName>
    </submittedName>
</protein>
<organism evidence="1">
    <name type="scientific">marine sediment metagenome</name>
    <dbReference type="NCBI Taxonomy" id="412755"/>
    <lineage>
        <taxon>unclassified sequences</taxon>
        <taxon>metagenomes</taxon>
        <taxon>ecological metagenomes</taxon>
    </lineage>
</organism>
<gene>
    <name evidence="1" type="ORF">S06H3_23695</name>
</gene>
<reference evidence="1" key="1">
    <citation type="journal article" date="2014" name="Front. Microbiol.">
        <title>High frequency of phylogenetically diverse reductive dehalogenase-homologous genes in deep subseafloor sedimentary metagenomes.</title>
        <authorList>
            <person name="Kawai M."/>
            <person name="Futagami T."/>
            <person name="Toyoda A."/>
            <person name="Takaki Y."/>
            <person name="Nishi S."/>
            <person name="Hori S."/>
            <person name="Arai W."/>
            <person name="Tsubouchi T."/>
            <person name="Morono Y."/>
            <person name="Uchiyama I."/>
            <person name="Ito T."/>
            <person name="Fujiyama A."/>
            <person name="Inagaki F."/>
            <person name="Takami H."/>
        </authorList>
    </citation>
    <scope>NUCLEOTIDE SEQUENCE</scope>
    <source>
        <strain evidence="1">Expedition CK06-06</strain>
    </source>
</reference>
<evidence type="ECO:0000313" key="1">
    <source>
        <dbReference type="EMBL" id="GAI09771.1"/>
    </source>
</evidence>
<sequence>MMKQIFALLLVVGLLVPVMSYAVCGSGTLLCPDCATEELCEAEVSCLWNATTCAYQGSIPVVAGDITEIATTTIGLIDDLMLWVMLVIVKA</sequence>
<dbReference type="AlphaFoldDB" id="X1LVC6"/>
<dbReference type="EMBL" id="BARV01012943">
    <property type="protein sequence ID" value="GAI09771.1"/>
    <property type="molecule type" value="Genomic_DNA"/>
</dbReference>
<comment type="caution">
    <text evidence="1">The sequence shown here is derived from an EMBL/GenBank/DDBJ whole genome shotgun (WGS) entry which is preliminary data.</text>
</comment>
<proteinExistence type="predicted"/>
<feature type="non-terminal residue" evidence="1">
    <location>
        <position position="91"/>
    </location>
</feature>
<name>X1LVC6_9ZZZZ</name>
<accession>X1LVC6</accession>